<dbReference type="InterPro" id="IPR014729">
    <property type="entry name" value="Rossmann-like_a/b/a_fold"/>
</dbReference>
<keyword evidence="5" id="KW-0548">Nucleotidyltransferase</keyword>
<dbReference type="GO" id="GO:0006646">
    <property type="term" value="P:phosphatidylethanolamine biosynthetic process"/>
    <property type="evidence" value="ECO:0007669"/>
    <property type="project" value="UniProtKB-UniPathway"/>
</dbReference>
<evidence type="ECO:0000256" key="11">
    <source>
        <dbReference type="ARBA" id="ARBA00031473"/>
    </source>
</evidence>
<reference evidence="13" key="1">
    <citation type="submission" date="2020-06" db="EMBL/GenBank/DDBJ databases">
        <title>Draft genome of Bugula neritina, a colonial animal packing powerful symbionts and potential medicines.</title>
        <authorList>
            <person name="Rayko M."/>
        </authorList>
    </citation>
    <scope>NUCLEOTIDE SEQUENCE [LARGE SCALE GENOMIC DNA]</scope>
    <source>
        <strain evidence="13">Kwan_BN1</strain>
    </source>
</reference>
<comment type="similarity">
    <text evidence="2">Belongs to the cytidylyltransferase family.</text>
</comment>
<dbReference type="EC" id="2.7.7.14" evidence="10"/>
<dbReference type="CDD" id="cd02174">
    <property type="entry name" value="CCT"/>
    <property type="match status" value="1"/>
</dbReference>
<dbReference type="AlphaFoldDB" id="A0A7J7J4D0"/>
<dbReference type="PANTHER" id="PTHR45780">
    <property type="entry name" value="ETHANOLAMINE-PHOSPHATE CYTIDYLYLTRANSFERASE"/>
    <property type="match status" value="1"/>
</dbReference>
<dbReference type="Pfam" id="PF01467">
    <property type="entry name" value="CTP_transf_like"/>
    <property type="match status" value="2"/>
</dbReference>
<dbReference type="InterPro" id="IPR044608">
    <property type="entry name" value="Ect1/PCYT2"/>
</dbReference>
<protein>
    <recommendedName>
        <fullName evidence="10">ethanolamine-phosphate cytidylyltransferase</fullName>
        <ecNumber evidence="10">2.7.7.14</ecNumber>
    </recommendedName>
    <alternativeName>
        <fullName evidence="11">CTP:phosphoethanolamine cytidylyltransferase</fullName>
    </alternativeName>
</protein>
<gene>
    <name evidence="13" type="ORF">EB796_020659</name>
</gene>
<name>A0A7J7J4D0_BUGNE</name>
<comment type="pathway">
    <text evidence="9">Phospholipid metabolism; phosphatidylethanolamine biosynthesis; phosphatidylethanolamine from ethanolamine: step 2/3.</text>
</comment>
<evidence type="ECO:0000256" key="9">
    <source>
        <dbReference type="ARBA" id="ARBA00024191"/>
    </source>
</evidence>
<evidence type="ECO:0000259" key="12">
    <source>
        <dbReference type="Pfam" id="PF01467"/>
    </source>
</evidence>
<evidence type="ECO:0000313" key="14">
    <source>
        <dbReference type="Proteomes" id="UP000593567"/>
    </source>
</evidence>
<evidence type="ECO:0000256" key="5">
    <source>
        <dbReference type="ARBA" id="ARBA00022695"/>
    </source>
</evidence>
<sequence>MANDALKVNLLISLLNSMPSQKIRVWADGCFDMVHFGHANALRQAKALGDELVVGVHSDEEIKKHKGPPVFTEAERYRMVKAIKWVDEVVEDAPYTTQLASLDEHNCDFCVHGDDVTCTSDGKDAYHLVKAAKRYKEIKRTHGVSTTELVGRMLLATKDHFTRNQEFKNDETLGELSQDSAARSPYTGTTQFLPTTNKIIQFSEGKEPNPGDKIIYVAGAFDLFHVGHVDFLEKVSQEGDFIIVGLHVDSVVNRYKELCTFINSINFIWHSFIHYIHANKFLTNRFLCSMKYKLRFHLIPSVALQHCLYREALTYLLKYSTKPDCPHKSD</sequence>
<keyword evidence="14" id="KW-1185">Reference proteome</keyword>
<dbReference type="PANTHER" id="PTHR45780:SF2">
    <property type="entry name" value="ETHANOLAMINE-PHOSPHATE CYTIDYLYLTRANSFERASE"/>
    <property type="match status" value="1"/>
</dbReference>
<dbReference type="UniPathway" id="UPA00558">
    <property type="reaction ID" value="UER00742"/>
</dbReference>
<dbReference type="NCBIfam" id="TIGR00125">
    <property type="entry name" value="cyt_tran_rel"/>
    <property type="match status" value="2"/>
</dbReference>
<keyword evidence="3" id="KW-0444">Lipid biosynthesis</keyword>
<feature type="domain" description="Cytidyltransferase-like" evidence="12">
    <location>
        <begin position="26"/>
        <end position="150"/>
    </location>
</feature>
<dbReference type="InterPro" id="IPR041723">
    <property type="entry name" value="CCT"/>
</dbReference>
<evidence type="ECO:0000256" key="3">
    <source>
        <dbReference type="ARBA" id="ARBA00022516"/>
    </source>
</evidence>
<comment type="caution">
    <text evidence="13">The sequence shown here is derived from an EMBL/GenBank/DDBJ whole genome shotgun (WGS) entry which is preliminary data.</text>
</comment>
<evidence type="ECO:0000256" key="1">
    <source>
        <dbReference type="ARBA" id="ARBA00005189"/>
    </source>
</evidence>
<keyword evidence="8" id="KW-1208">Phospholipid metabolism</keyword>
<dbReference type="InterPro" id="IPR004821">
    <property type="entry name" value="Cyt_trans-like"/>
</dbReference>
<dbReference type="EMBL" id="VXIV02003139">
    <property type="protein sequence ID" value="KAF6021012.1"/>
    <property type="molecule type" value="Genomic_DNA"/>
</dbReference>
<evidence type="ECO:0000256" key="2">
    <source>
        <dbReference type="ARBA" id="ARBA00010101"/>
    </source>
</evidence>
<organism evidence="13 14">
    <name type="scientific">Bugula neritina</name>
    <name type="common">Brown bryozoan</name>
    <name type="synonym">Sertularia neritina</name>
    <dbReference type="NCBI Taxonomy" id="10212"/>
    <lineage>
        <taxon>Eukaryota</taxon>
        <taxon>Metazoa</taxon>
        <taxon>Spiralia</taxon>
        <taxon>Lophotrochozoa</taxon>
        <taxon>Bryozoa</taxon>
        <taxon>Gymnolaemata</taxon>
        <taxon>Cheilostomatida</taxon>
        <taxon>Flustrina</taxon>
        <taxon>Buguloidea</taxon>
        <taxon>Bugulidae</taxon>
        <taxon>Bugula</taxon>
    </lineage>
</organism>
<proteinExistence type="inferred from homology"/>
<evidence type="ECO:0000256" key="8">
    <source>
        <dbReference type="ARBA" id="ARBA00023264"/>
    </source>
</evidence>
<evidence type="ECO:0000256" key="6">
    <source>
        <dbReference type="ARBA" id="ARBA00023098"/>
    </source>
</evidence>
<feature type="domain" description="Cytidyltransferase-like" evidence="12">
    <location>
        <begin position="217"/>
        <end position="259"/>
    </location>
</feature>
<evidence type="ECO:0000313" key="13">
    <source>
        <dbReference type="EMBL" id="KAF6021012.1"/>
    </source>
</evidence>
<accession>A0A7J7J4D0</accession>
<evidence type="ECO:0000256" key="10">
    <source>
        <dbReference type="ARBA" id="ARBA00024221"/>
    </source>
</evidence>
<keyword evidence="7" id="KW-0594">Phospholipid biosynthesis</keyword>
<dbReference type="SUPFAM" id="SSF52374">
    <property type="entry name" value="Nucleotidylyl transferase"/>
    <property type="match status" value="2"/>
</dbReference>
<dbReference type="GO" id="GO:0005737">
    <property type="term" value="C:cytoplasm"/>
    <property type="evidence" value="ECO:0007669"/>
    <property type="project" value="TreeGrafter"/>
</dbReference>
<keyword evidence="4" id="KW-0808">Transferase</keyword>
<dbReference type="Gene3D" id="3.40.50.620">
    <property type="entry name" value="HUPs"/>
    <property type="match status" value="2"/>
</dbReference>
<dbReference type="GO" id="GO:0004306">
    <property type="term" value="F:ethanolamine-phosphate cytidylyltransferase activity"/>
    <property type="evidence" value="ECO:0007669"/>
    <property type="project" value="UniProtKB-EC"/>
</dbReference>
<evidence type="ECO:0000256" key="7">
    <source>
        <dbReference type="ARBA" id="ARBA00023209"/>
    </source>
</evidence>
<dbReference type="Proteomes" id="UP000593567">
    <property type="component" value="Unassembled WGS sequence"/>
</dbReference>
<keyword evidence="6" id="KW-0443">Lipid metabolism</keyword>
<comment type="pathway">
    <text evidence="1">Lipid metabolism.</text>
</comment>
<dbReference type="OrthoDB" id="40021at2759"/>
<evidence type="ECO:0000256" key="4">
    <source>
        <dbReference type="ARBA" id="ARBA00022679"/>
    </source>
</evidence>